<dbReference type="RefSeq" id="WP_096331385.1">
    <property type="nucleotide sequence ID" value="NZ_FOMX01000052.1"/>
</dbReference>
<dbReference type="AlphaFoldDB" id="A0A1I2I1G9"/>
<dbReference type="STRING" id="54.SAMN02745121_08340"/>
<organism evidence="2 3">
    <name type="scientific">Nannocystis exedens</name>
    <dbReference type="NCBI Taxonomy" id="54"/>
    <lineage>
        <taxon>Bacteria</taxon>
        <taxon>Pseudomonadati</taxon>
        <taxon>Myxococcota</taxon>
        <taxon>Polyangia</taxon>
        <taxon>Nannocystales</taxon>
        <taxon>Nannocystaceae</taxon>
        <taxon>Nannocystis</taxon>
    </lineage>
</organism>
<gene>
    <name evidence="2" type="ORF">SAMN02745121_08340</name>
</gene>
<accession>A0A1I2I1G9</accession>
<name>A0A1I2I1G9_9BACT</name>
<sequence>MDSLQRSLARLTRRPYRAVADETPLEVLVRQGPLPPVGRPNAPLIASVAIGSMLLLAPLILLSLAFGKPPWGALMLFGVCGVTGMWFRDGGYGGGLESLRARQAHYPLPLTGHVAHWLAGGELRFGGLDLVFRQQHPLAEATVRLTEPDAGMQWSSATTLRVRPRWGGGRLDFQRLDRLVLLLNIHRDELGLERIELVSA</sequence>
<feature type="transmembrane region" description="Helical" evidence="1">
    <location>
        <begin position="44"/>
        <end position="65"/>
    </location>
</feature>
<dbReference type="Proteomes" id="UP000199400">
    <property type="component" value="Unassembled WGS sequence"/>
</dbReference>
<evidence type="ECO:0000313" key="2">
    <source>
        <dbReference type="EMBL" id="SFF35490.1"/>
    </source>
</evidence>
<keyword evidence="1" id="KW-1133">Transmembrane helix</keyword>
<keyword evidence="3" id="KW-1185">Reference proteome</keyword>
<reference evidence="3" key="1">
    <citation type="submission" date="2016-10" db="EMBL/GenBank/DDBJ databases">
        <authorList>
            <person name="Varghese N."/>
            <person name="Submissions S."/>
        </authorList>
    </citation>
    <scope>NUCLEOTIDE SEQUENCE [LARGE SCALE GENOMIC DNA]</scope>
    <source>
        <strain evidence="3">ATCC 25963</strain>
    </source>
</reference>
<protein>
    <submittedName>
        <fullName evidence="2">Uncharacterized protein</fullName>
    </submittedName>
</protein>
<dbReference type="EMBL" id="FOMX01000052">
    <property type="protein sequence ID" value="SFF35490.1"/>
    <property type="molecule type" value="Genomic_DNA"/>
</dbReference>
<proteinExistence type="predicted"/>
<keyword evidence="1" id="KW-0812">Transmembrane</keyword>
<evidence type="ECO:0000256" key="1">
    <source>
        <dbReference type="SAM" id="Phobius"/>
    </source>
</evidence>
<keyword evidence="1" id="KW-0472">Membrane</keyword>
<evidence type="ECO:0000313" key="3">
    <source>
        <dbReference type="Proteomes" id="UP000199400"/>
    </source>
</evidence>